<keyword evidence="6" id="KW-0804">Transcription</keyword>
<dbReference type="GO" id="GO:1900376">
    <property type="term" value="P:regulation of secondary metabolite biosynthetic process"/>
    <property type="evidence" value="ECO:0007669"/>
    <property type="project" value="TreeGrafter"/>
</dbReference>
<keyword evidence="5" id="KW-0238">DNA-binding</keyword>
<dbReference type="SUPFAM" id="SSF46785">
    <property type="entry name" value="Winged helix' DNA-binding domain"/>
    <property type="match status" value="1"/>
</dbReference>
<dbReference type="Gene3D" id="1.10.10.10">
    <property type="entry name" value="Winged helix-like DNA-binding domain superfamily/Winged helix DNA-binding domain"/>
    <property type="match status" value="1"/>
</dbReference>
<evidence type="ECO:0000313" key="10">
    <source>
        <dbReference type="Proteomes" id="UP000253034"/>
    </source>
</evidence>
<comment type="cofactor">
    <cofactor evidence="8">
        <name>Mn(2+)</name>
        <dbReference type="ChEBI" id="CHEBI:29035"/>
    </cofactor>
    <cofactor evidence="8">
        <name>Fe(2+)</name>
        <dbReference type="ChEBI" id="CHEBI:29033"/>
    </cofactor>
    <text evidence="8">Binds 1 Mn(2+) or Fe(2+) ion per subunit.</text>
</comment>
<comment type="caution">
    <text evidence="9">The sequence shown here is derived from an EMBL/GenBank/DDBJ whole genome shotgun (WGS) entry which is preliminary data.</text>
</comment>
<evidence type="ECO:0000256" key="6">
    <source>
        <dbReference type="ARBA" id="ARBA00023163"/>
    </source>
</evidence>
<feature type="binding site" evidence="7">
    <location>
        <position position="139"/>
    </location>
    <ligand>
        <name>Zn(2+)</name>
        <dbReference type="ChEBI" id="CHEBI:29105"/>
    </ligand>
</feature>
<dbReference type="OrthoDB" id="8659436at2"/>
<feature type="binding site" evidence="7">
    <location>
        <position position="136"/>
    </location>
    <ligand>
        <name>Zn(2+)</name>
        <dbReference type="ChEBI" id="CHEBI:29105"/>
    </ligand>
</feature>
<keyword evidence="3 7" id="KW-0862">Zinc</keyword>
<dbReference type="GO" id="GO:0003700">
    <property type="term" value="F:DNA-binding transcription factor activity"/>
    <property type="evidence" value="ECO:0007669"/>
    <property type="project" value="InterPro"/>
</dbReference>
<dbReference type="InterPro" id="IPR036390">
    <property type="entry name" value="WH_DNA-bd_sf"/>
</dbReference>
<dbReference type="Proteomes" id="UP000253034">
    <property type="component" value="Unassembled WGS sequence"/>
</dbReference>
<feature type="binding site" evidence="8">
    <location>
        <position position="90"/>
    </location>
    <ligand>
        <name>Fe cation</name>
        <dbReference type="ChEBI" id="CHEBI:24875"/>
    </ligand>
</feature>
<protein>
    <submittedName>
        <fullName evidence="9">Fur family ferric uptake transcriptional regulator</fullName>
    </submittedName>
</protein>
<dbReference type="Pfam" id="PF01475">
    <property type="entry name" value="FUR"/>
    <property type="match status" value="1"/>
</dbReference>
<evidence type="ECO:0000256" key="7">
    <source>
        <dbReference type="PIRSR" id="PIRSR602481-1"/>
    </source>
</evidence>
<evidence type="ECO:0000256" key="3">
    <source>
        <dbReference type="ARBA" id="ARBA00022833"/>
    </source>
</evidence>
<dbReference type="RefSeq" id="WP_114296491.1">
    <property type="nucleotide sequence ID" value="NZ_QPJT01000003.1"/>
</dbReference>
<feature type="binding site" evidence="7">
    <location>
        <position position="99"/>
    </location>
    <ligand>
        <name>Zn(2+)</name>
        <dbReference type="ChEBI" id="CHEBI:29105"/>
    </ligand>
</feature>
<evidence type="ECO:0000256" key="5">
    <source>
        <dbReference type="ARBA" id="ARBA00023125"/>
    </source>
</evidence>
<dbReference type="PANTHER" id="PTHR33202">
    <property type="entry name" value="ZINC UPTAKE REGULATION PROTEIN"/>
    <property type="match status" value="1"/>
</dbReference>
<organism evidence="9 10">
    <name type="scientific">Anaerobacterium chartisolvens</name>
    <dbReference type="NCBI Taxonomy" id="1297424"/>
    <lineage>
        <taxon>Bacteria</taxon>
        <taxon>Bacillati</taxon>
        <taxon>Bacillota</taxon>
        <taxon>Clostridia</taxon>
        <taxon>Eubacteriales</taxon>
        <taxon>Oscillospiraceae</taxon>
        <taxon>Anaerobacterium</taxon>
    </lineage>
</organism>
<proteinExistence type="inferred from homology"/>
<dbReference type="GO" id="GO:0008270">
    <property type="term" value="F:zinc ion binding"/>
    <property type="evidence" value="ECO:0007669"/>
    <property type="project" value="TreeGrafter"/>
</dbReference>
<comment type="similarity">
    <text evidence="1">Belongs to the Fur family.</text>
</comment>
<feature type="binding site" evidence="8">
    <location>
        <position position="111"/>
    </location>
    <ligand>
        <name>Fe cation</name>
        <dbReference type="ChEBI" id="CHEBI:24875"/>
    </ligand>
</feature>
<name>A0A369BDF5_9FIRM</name>
<dbReference type="GO" id="GO:0045892">
    <property type="term" value="P:negative regulation of DNA-templated transcription"/>
    <property type="evidence" value="ECO:0007669"/>
    <property type="project" value="TreeGrafter"/>
</dbReference>
<keyword evidence="10" id="KW-1185">Reference proteome</keyword>
<keyword evidence="4" id="KW-0805">Transcription regulation</keyword>
<keyword evidence="2" id="KW-0678">Repressor</keyword>
<feature type="binding site" evidence="8">
    <location>
        <position position="128"/>
    </location>
    <ligand>
        <name>Fe cation</name>
        <dbReference type="ChEBI" id="CHEBI:24875"/>
    </ligand>
</feature>
<feature type="binding site" evidence="7">
    <location>
        <position position="96"/>
    </location>
    <ligand>
        <name>Zn(2+)</name>
        <dbReference type="ChEBI" id="CHEBI:29105"/>
    </ligand>
</feature>
<dbReference type="Gene3D" id="3.30.1490.190">
    <property type="match status" value="1"/>
</dbReference>
<keyword evidence="7" id="KW-0479">Metal-binding</keyword>
<evidence type="ECO:0000313" key="9">
    <source>
        <dbReference type="EMBL" id="RCX19431.1"/>
    </source>
</evidence>
<accession>A0A369BDF5</accession>
<dbReference type="EMBL" id="QPJT01000003">
    <property type="protein sequence ID" value="RCX19431.1"/>
    <property type="molecule type" value="Genomic_DNA"/>
</dbReference>
<dbReference type="AlphaFoldDB" id="A0A369BDF5"/>
<keyword evidence="8" id="KW-0408">Iron</keyword>
<sequence>MIETGSYTEVLRREGLRNTKHRNSILETIEGSGKPVTAEEIFLNLKSKNISINLSSVYRALDILVFKEVVVKSTIADSSSAFFEINKREHKHNLICSGCKKIFPVDGCPLEEYEKLLQDKTGFDVTGHRLEIYGYCHECKEEKKYFSNE</sequence>
<evidence type="ECO:0000256" key="8">
    <source>
        <dbReference type="PIRSR" id="PIRSR602481-2"/>
    </source>
</evidence>
<comment type="cofactor">
    <cofactor evidence="7">
        <name>Zn(2+)</name>
        <dbReference type="ChEBI" id="CHEBI:29105"/>
    </cofactor>
    <text evidence="7">Binds 1 zinc ion per subunit.</text>
</comment>
<evidence type="ECO:0000256" key="4">
    <source>
        <dbReference type="ARBA" id="ARBA00023015"/>
    </source>
</evidence>
<reference evidence="9 10" key="1">
    <citation type="submission" date="2018-07" db="EMBL/GenBank/DDBJ databases">
        <title>Genomic Encyclopedia of Type Strains, Phase IV (KMG-IV): sequencing the most valuable type-strain genomes for metagenomic binning, comparative biology and taxonomic classification.</title>
        <authorList>
            <person name="Goeker M."/>
        </authorList>
    </citation>
    <scope>NUCLEOTIDE SEQUENCE [LARGE SCALE GENOMIC DNA]</scope>
    <source>
        <strain evidence="9 10">DSM 27016</strain>
    </source>
</reference>
<dbReference type="PANTHER" id="PTHR33202:SF7">
    <property type="entry name" value="FERRIC UPTAKE REGULATION PROTEIN"/>
    <property type="match status" value="1"/>
</dbReference>
<evidence type="ECO:0000256" key="2">
    <source>
        <dbReference type="ARBA" id="ARBA00022491"/>
    </source>
</evidence>
<gene>
    <name evidence="9" type="ORF">DFR58_103177</name>
</gene>
<evidence type="ECO:0000256" key="1">
    <source>
        <dbReference type="ARBA" id="ARBA00007957"/>
    </source>
</evidence>
<dbReference type="InterPro" id="IPR036388">
    <property type="entry name" value="WH-like_DNA-bd_sf"/>
</dbReference>
<dbReference type="InterPro" id="IPR002481">
    <property type="entry name" value="FUR"/>
</dbReference>
<dbReference type="GO" id="GO:0000976">
    <property type="term" value="F:transcription cis-regulatory region binding"/>
    <property type="evidence" value="ECO:0007669"/>
    <property type="project" value="TreeGrafter"/>
</dbReference>
<dbReference type="InterPro" id="IPR043135">
    <property type="entry name" value="Fur_C"/>
</dbReference>
<dbReference type="CDD" id="cd07153">
    <property type="entry name" value="Fur_like"/>
    <property type="match status" value="1"/>
</dbReference>